<protein>
    <submittedName>
        <fullName evidence="2">Amidase signature enzyme</fullName>
    </submittedName>
</protein>
<dbReference type="OrthoDB" id="566138at2759"/>
<dbReference type="AlphaFoldDB" id="A0A6A6T5B6"/>
<accession>A0A6A6T5B6</accession>
<reference evidence="2" key="1">
    <citation type="journal article" date="2020" name="Stud. Mycol.">
        <title>101 Dothideomycetes genomes: a test case for predicting lifestyles and emergence of pathogens.</title>
        <authorList>
            <person name="Haridas S."/>
            <person name="Albert R."/>
            <person name="Binder M."/>
            <person name="Bloem J."/>
            <person name="Labutti K."/>
            <person name="Salamov A."/>
            <person name="Andreopoulos B."/>
            <person name="Baker S."/>
            <person name="Barry K."/>
            <person name="Bills G."/>
            <person name="Bluhm B."/>
            <person name="Cannon C."/>
            <person name="Castanera R."/>
            <person name="Culley D."/>
            <person name="Daum C."/>
            <person name="Ezra D."/>
            <person name="Gonzalez J."/>
            <person name="Henrissat B."/>
            <person name="Kuo A."/>
            <person name="Liang C."/>
            <person name="Lipzen A."/>
            <person name="Lutzoni F."/>
            <person name="Magnuson J."/>
            <person name="Mondo S."/>
            <person name="Nolan M."/>
            <person name="Ohm R."/>
            <person name="Pangilinan J."/>
            <person name="Park H.-J."/>
            <person name="Ramirez L."/>
            <person name="Alfaro M."/>
            <person name="Sun H."/>
            <person name="Tritt A."/>
            <person name="Yoshinaga Y."/>
            <person name="Zwiers L.-H."/>
            <person name="Turgeon B."/>
            <person name="Goodwin S."/>
            <person name="Spatafora J."/>
            <person name="Crous P."/>
            <person name="Grigoriev I."/>
        </authorList>
    </citation>
    <scope>NUCLEOTIDE SEQUENCE</scope>
    <source>
        <strain evidence="2">CBS 122681</strain>
    </source>
</reference>
<dbReference type="Gene3D" id="3.90.1300.10">
    <property type="entry name" value="Amidase signature (AS) domain"/>
    <property type="match status" value="1"/>
</dbReference>
<dbReference type="InterPro" id="IPR023631">
    <property type="entry name" value="Amidase_dom"/>
</dbReference>
<dbReference type="Proteomes" id="UP000799324">
    <property type="component" value="Unassembled WGS sequence"/>
</dbReference>
<proteinExistence type="predicted"/>
<dbReference type="SUPFAM" id="SSF75304">
    <property type="entry name" value="Amidase signature (AS) enzymes"/>
    <property type="match status" value="1"/>
</dbReference>
<gene>
    <name evidence="2" type="ORF">K491DRAFT_434670</name>
</gene>
<dbReference type="PANTHER" id="PTHR42678:SF11">
    <property type="entry name" value="AMIDASE FAMILY PROTEIN"/>
    <property type="match status" value="1"/>
</dbReference>
<dbReference type="NCBIfam" id="NF005127">
    <property type="entry name" value="PRK06565.1"/>
    <property type="match status" value="1"/>
</dbReference>
<dbReference type="PANTHER" id="PTHR42678">
    <property type="entry name" value="AMIDASE"/>
    <property type="match status" value="1"/>
</dbReference>
<evidence type="ECO:0000313" key="2">
    <source>
        <dbReference type="EMBL" id="KAF2655205.1"/>
    </source>
</evidence>
<evidence type="ECO:0000313" key="3">
    <source>
        <dbReference type="Proteomes" id="UP000799324"/>
    </source>
</evidence>
<keyword evidence="3" id="KW-1185">Reference proteome</keyword>
<dbReference type="Pfam" id="PF01425">
    <property type="entry name" value="Amidase"/>
    <property type="match status" value="1"/>
</dbReference>
<evidence type="ECO:0000259" key="1">
    <source>
        <dbReference type="Pfam" id="PF01425"/>
    </source>
</evidence>
<dbReference type="EMBL" id="MU004352">
    <property type="protein sequence ID" value="KAF2655205.1"/>
    <property type="molecule type" value="Genomic_DNA"/>
</dbReference>
<dbReference type="InterPro" id="IPR036928">
    <property type="entry name" value="AS_sf"/>
</dbReference>
<name>A0A6A6T5B6_9PLEO</name>
<feature type="domain" description="Amidase" evidence="1">
    <location>
        <begin position="46"/>
        <end position="337"/>
    </location>
</feature>
<sequence>MKAPSFNIVEASIADHRKALDAGEVTSVDLVISYLIRVGTYDIRGGLNAFTVFNDRVFEEAEASDLRRAAGLPPRPLEGVPYTIKDSFKVEGLTVTNGSPALRGLQSSKDSAIAAKLRAAGAILIGKTNMPPMAAGGMQRGLYGRAESPYNSKYLTAAFSSGSSNGAATSTATSMAVFGVGSETVSSGRSPASNNALVAYTPSRAILSCQGLWPLYVTCDDPVPIARSVGDMLEILSVIAEPDEETEGDFWREQRHVELPPQKKTDYQSLVQLEALKGKRIGVPKMYVGKQDSHPHVKPPTVSPEVIALWQTACADLQALGAEITYTDFPLVTNYEDDSISGEANNVVGRPADWNKVERGLLIAKSWSDFLKQNHDPKIPNLSAVDPHMLFPKPEGYIPDTFLEVRNWIHYSELPAFEAQCNDTPIHELPGLGQALKVLEAQRKRDLEDWMEDLKLDCIVFPAAGDIGYADLEFDVESAKHSHQNGVKYSNGNRAIRHMGVPTVSVPMGVMPERKMPVNLTFAGRAYDDEKLLAYAYAFEKRTQRRIVPQLTPGLQTDLNAASSASKADGRLRLAASVKTDTIEPGLISLHLSGTLSGHEDTDAVVDVYVNGEKVDVMKDGTESWSMTTRHNVASVPDRLGWDLKVLPPQDVMVLVVAKARSSFTVAKLLWVPVSASAGAVDS</sequence>
<organism evidence="2 3">
    <name type="scientific">Lophiostoma macrostomum CBS 122681</name>
    <dbReference type="NCBI Taxonomy" id="1314788"/>
    <lineage>
        <taxon>Eukaryota</taxon>
        <taxon>Fungi</taxon>
        <taxon>Dikarya</taxon>
        <taxon>Ascomycota</taxon>
        <taxon>Pezizomycotina</taxon>
        <taxon>Dothideomycetes</taxon>
        <taxon>Pleosporomycetidae</taxon>
        <taxon>Pleosporales</taxon>
        <taxon>Lophiostomataceae</taxon>
        <taxon>Lophiostoma</taxon>
    </lineage>
</organism>